<dbReference type="EMBL" id="DS113437">
    <property type="protein sequence ID" value="EAY05912.1"/>
    <property type="molecule type" value="Genomic_DNA"/>
</dbReference>
<evidence type="ECO:0000313" key="2">
    <source>
        <dbReference type="Proteomes" id="UP000001542"/>
    </source>
</evidence>
<dbReference type="Proteomes" id="UP000001542">
    <property type="component" value="Unassembled WGS sequence"/>
</dbReference>
<keyword evidence="2" id="KW-1185">Reference proteome</keyword>
<dbReference type="VEuPathDB" id="TrichDB:TVAG_353530"/>
<gene>
    <name evidence="1" type="ORF">TVAG_353530</name>
</gene>
<dbReference type="KEGG" id="tva:4763783"/>
<dbReference type="AlphaFoldDB" id="A2EN75"/>
<reference evidence="1" key="2">
    <citation type="journal article" date="2007" name="Science">
        <title>Draft genome sequence of the sexually transmitted pathogen Trichomonas vaginalis.</title>
        <authorList>
            <person name="Carlton J.M."/>
            <person name="Hirt R.P."/>
            <person name="Silva J.C."/>
            <person name="Delcher A.L."/>
            <person name="Schatz M."/>
            <person name="Zhao Q."/>
            <person name="Wortman J.R."/>
            <person name="Bidwell S.L."/>
            <person name="Alsmark U.C.M."/>
            <person name="Besteiro S."/>
            <person name="Sicheritz-Ponten T."/>
            <person name="Noel C.J."/>
            <person name="Dacks J.B."/>
            <person name="Foster P.G."/>
            <person name="Simillion C."/>
            <person name="Van de Peer Y."/>
            <person name="Miranda-Saavedra D."/>
            <person name="Barton G.J."/>
            <person name="Westrop G.D."/>
            <person name="Mueller S."/>
            <person name="Dessi D."/>
            <person name="Fiori P.L."/>
            <person name="Ren Q."/>
            <person name="Paulsen I."/>
            <person name="Zhang H."/>
            <person name="Bastida-Corcuera F.D."/>
            <person name="Simoes-Barbosa A."/>
            <person name="Brown M.T."/>
            <person name="Hayes R.D."/>
            <person name="Mukherjee M."/>
            <person name="Okumura C.Y."/>
            <person name="Schneider R."/>
            <person name="Smith A.J."/>
            <person name="Vanacova S."/>
            <person name="Villalvazo M."/>
            <person name="Haas B.J."/>
            <person name="Pertea M."/>
            <person name="Feldblyum T.V."/>
            <person name="Utterback T.R."/>
            <person name="Shu C.L."/>
            <person name="Osoegawa K."/>
            <person name="de Jong P.J."/>
            <person name="Hrdy I."/>
            <person name="Horvathova L."/>
            <person name="Zubacova Z."/>
            <person name="Dolezal P."/>
            <person name="Malik S.B."/>
            <person name="Logsdon J.M. Jr."/>
            <person name="Henze K."/>
            <person name="Gupta A."/>
            <person name="Wang C.C."/>
            <person name="Dunne R.L."/>
            <person name="Upcroft J.A."/>
            <person name="Upcroft P."/>
            <person name="White O."/>
            <person name="Salzberg S.L."/>
            <person name="Tang P."/>
            <person name="Chiu C.-H."/>
            <person name="Lee Y.-S."/>
            <person name="Embley T.M."/>
            <person name="Coombs G.H."/>
            <person name="Mottram J.C."/>
            <person name="Tachezy J."/>
            <person name="Fraser-Liggett C.M."/>
            <person name="Johnson P.J."/>
        </authorList>
    </citation>
    <scope>NUCLEOTIDE SEQUENCE [LARGE SCALE GENOMIC DNA]</scope>
    <source>
        <strain evidence="1">G3</strain>
    </source>
</reference>
<organism evidence="1 2">
    <name type="scientific">Trichomonas vaginalis (strain ATCC PRA-98 / G3)</name>
    <dbReference type="NCBI Taxonomy" id="412133"/>
    <lineage>
        <taxon>Eukaryota</taxon>
        <taxon>Metamonada</taxon>
        <taxon>Parabasalia</taxon>
        <taxon>Trichomonadida</taxon>
        <taxon>Trichomonadidae</taxon>
        <taxon>Trichomonas</taxon>
    </lineage>
</organism>
<dbReference type="RefSeq" id="XP_001318135.1">
    <property type="nucleotide sequence ID" value="XM_001318100.1"/>
</dbReference>
<proteinExistence type="predicted"/>
<accession>A2EN75</accession>
<dbReference type="InParanoid" id="A2EN75"/>
<reference evidence="1" key="1">
    <citation type="submission" date="2006-10" db="EMBL/GenBank/DDBJ databases">
        <authorList>
            <person name="Amadeo P."/>
            <person name="Zhao Q."/>
            <person name="Wortman J."/>
            <person name="Fraser-Liggett C."/>
            <person name="Carlton J."/>
        </authorList>
    </citation>
    <scope>NUCLEOTIDE SEQUENCE</scope>
    <source>
        <strain evidence="1">G3</strain>
    </source>
</reference>
<dbReference type="VEuPathDB" id="TrichDB:TVAGG3_0546290"/>
<evidence type="ECO:0000313" key="1">
    <source>
        <dbReference type="EMBL" id="EAY05912.1"/>
    </source>
</evidence>
<name>A2EN75_TRIV3</name>
<protein>
    <submittedName>
        <fullName evidence="1">Uncharacterized protein</fullName>
    </submittedName>
</protein>
<sequence length="259" mass="29415">MTQPSLIVLAVKRAMEKGKATYDKQIGSYSTFFVNSKLETTECPKENSNELLDFYIDDCKSVLPSKLSADEASKIRSTLEIIQITSALDDGSCVGTSVVQSYNNENGKLYTFLYSFTPKNSEIIAQTLNSEFSIRMAERIFVSRRSKIILKIWKREWEEYQKIPAVISQDTVVQTLSIAFAPFVYGVFSGPSQVIDDLKAQAKATTQTTVKDYHRIIYNPMKKMEVLVTDPEILKIIPTRWFKTSGSSIVYPVDYKFDQ</sequence>